<sequence length="489" mass="53197">MEEATKHEKQAGGEARLRPLLPEMKSSRRKDGAGRGLGHLGKAADNSAEFHGLFSAQFLQRYAELFEALAQPVQHVALLNSLTDVNDCDEMGLESFYRHGTISCLRHPQPPDSYPPPPDCPYTQLRQFYWMDFASVLPPLLLAPQPHHAVLEMCAAPGGMSLVLAQQLLKRVPAQQPQQSSAGAVGLSTGLLEQLALQEQQQQQPLQDQDQEQPEQQPELEQERLAEAPQLDSVQQPTEVHVADSSTSEQQQQQQAPAADAEDRPSSSDAGSDGEDDAATGSTPSSAGYASGAQQPGRLVCNEMDPNRRQRLSAVLAAYLPGSLRRRVRCTGQDAAKHWATFEAGMYDRVLLDAPCSSERHVVQQAVQAGGVVPASSWSKERCQQLAAQQLKMLLGGLRALKPGGRLVYCTSSLAEVENDAVVHKALQQQQQQQQQQGGEVRVVAVDEWGLEGVEELSGGQRTKYGLLCLPDKQGWGPLYVALLEKTSG</sequence>
<dbReference type="PROSITE" id="PS51686">
    <property type="entry name" value="SAM_MT_RSMB_NOP"/>
    <property type="match status" value="1"/>
</dbReference>
<dbReference type="PANTHER" id="PTHR22808:SF3">
    <property type="entry name" value="5-METHYLCYTOSINE RRNA METHYLTRANSFERASE NSUN4"/>
    <property type="match status" value="1"/>
</dbReference>
<dbReference type="Proteomes" id="UP000256970">
    <property type="component" value="Unassembled WGS sequence"/>
</dbReference>
<keyword evidence="7" id="KW-0809">Transit peptide</keyword>
<evidence type="ECO:0000256" key="1">
    <source>
        <dbReference type="ARBA" id="ARBA00004173"/>
    </source>
</evidence>
<feature type="compositionally biased region" description="Polar residues" evidence="12">
    <location>
        <begin position="283"/>
        <end position="294"/>
    </location>
</feature>
<evidence type="ECO:0000313" key="14">
    <source>
        <dbReference type="EMBL" id="SZX77660.1"/>
    </source>
</evidence>
<comment type="similarity">
    <text evidence="11">Belongs to the class I-like SAM-binding methyltransferase superfamily. RsmB/NOP family.</text>
</comment>
<feature type="binding site" evidence="11">
    <location>
        <position position="303"/>
    </location>
    <ligand>
        <name>S-adenosyl-L-methionine</name>
        <dbReference type="ChEBI" id="CHEBI:59789"/>
    </ligand>
</feature>
<keyword evidence="6 11" id="KW-0694">RNA-binding</keyword>
<dbReference type="GO" id="GO:0005762">
    <property type="term" value="C:mitochondrial large ribosomal subunit"/>
    <property type="evidence" value="ECO:0007669"/>
    <property type="project" value="TreeGrafter"/>
</dbReference>
<feature type="compositionally biased region" description="Basic and acidic residues" evidence="12">
    <location>
        <begin position="1"/>
        <end position="17"/>
    </location>
</feature>
<evidence type="ECO:0000256" key="8">
    <source>
        <dbReference type="ARBA" id="ARBA00023128"/>
    </source>
</evidence>
<keyword evidence="5 11" id="KW-0949">S-adenosyl-L-methionine</keyword>
<feature type="compositionally biased region" description="Polar residues" evidence="12">
    <location>
        <begin position="232"/>
        <end position="249"/>
    </location>
</feature>
<evidence type="ECO:0000256" key="11">
    <source>
        <dbReference type="PROSITE-ProRule" id="PRU01023"/>
    </source>
</evidence>
<feature type="region of interest" description="Disordered" evidence="12">
    <location>
        <begin position="198"/>
        <end position="301"/>
    </location>
</feature>
<feature type="binding site" evidence="11">
    <location>
        <position position="334"/>
    </location>
    <ligand>
        <name>S-adenosyl-L-methionine</name>
        <dbReference type="ChEBI" id="CHEBI:59789"/>
    </ligand>
</feature>
<dbReference type="STRING" id="3088.A0A383WJL9"/>
<evidence type="ECO:0000256" key="6">
    <source>
        <dbReference type="ARBA" id="ARBA00022884"/>
    </source>
</evidence>
<comment type="catalytic activity">
    <reaction evidence="10">
        <text>a cytidine in rRNA + S-adenosyl-L-methionine = a 5-methylcytidine in rRNA + S-adenosyl-L-homocysteine + H(+)</text>
        <dbReference type="Rhea" id="RHEA:61484"/>
        <dbReference type="Rhea" id="RHEA-COMP:15836"/>
        <dbReference type="Rhea" id="RHEA-COMP:15837"/>
        <dbReference type="ChEBI" id="CHEBI:15378"/>
        <dbReference type="ChEBI" id="CHEBI:57856"/>
        <dbReference type="ChEBI" id="CHEBI:59789"/>
        <dbReference type="ChEBI" id="CHEBI:74483"/>
        <dbReference type="ChEBI" id="CHEBI:82748"/>
    </reaction>
</comment>
<evidence type="ECO:0000256" key="12">
    <source>
        <dbReference type="SAM" id="MobiDB-lite"/>
    </source>
</evidence>
<evidence type="ECO:0000256" key="4">
    <source>
        <dbReference type="ARBA" id="ARBA00022679"/>
    </source>
</evidence>
<comment type="subcellular location">
    <subcellularLocation>
        <location evidence="1">Mitochondrion</location>
    </subcellularLocation>
</comment>
<keyword evidence="4 11" id="KW-0808">Transferase</keyword>
<dbReference type="InterPro" id="IPR001678">
    <property type="entry name" value="MeTrfase_RsmB-F_NOP2_dom"/>
</dbReference>
<evidence type="ECO:0000256" key="9">
    <source>
        <dbReference type="ARBA" id="ARBA00042050"/>
    </source>
</evidence>
<feature type="region of interest" description="Disordered" evidence="12">
    <location>
        <begin position="1"/>
        <end position="40"/>
    </location>
</feature>
<evidence type="ECO:0000256" key="7">
    <source>
        <dbReference type="ARBA" id="ARBA00022946"/>
    </source>
</evidence>
<name>A0A383WJL9_TETOB</name>
<keyword evidence="15" id="KW-1185">Reference proteome</keyword>
<dbReference type="InterPro" id="IPR029063">
    <property type="entry name" value="SAM-dependent_MTases_sf"/>
</dbReference>
<dbReference type="InterPro" id="IPR049560">
    <property type="entry name" value="MeTrfase_RsmB-F_NOP2_cat"/>
</dbReference>
<accession>A0A383WJL9</accession>
<comment type="caution">
    <text evidence="11">Lacks conserved residue(s) required for the propagation of feature annotation.</text>
</comment>
<keyword evidence="8" id="KW-0496">Mitochondrion</keyword>
<protein>
    <recommendedName>
        <fullName evidence="9">NOL1/NOP2/Sun domain family member 4</fullName>
    </recommendedName>
</protein>
<feature type="compositionally biased region" description="Low complexity" evidence="12">
    <location>
        <begin position="198"/>
        <end position="219"/>
    </location>
</feature>
<dbReference type="AlphaFoldDB" id="A0A383WJL9"/>
<dbReference type="InterPro" id="IPR023267">
    <property type="entry name" value="RCMT"/>
</dbReference>
<evidence type="ECO:0000256" key="3">
    <source>
        <dbReference type="ARBA" id="ARBA00022603"/>
    </source>
</evidence>
<feature type="binding site" evidence="11">
    <location>
        <position position="353"/>
    </location>
    <ligand>
        <name>S-adenosyl-L-methionine</name>
        <dbReference type="ChEBI" id="CHEBI:59789"/>
    </ligand>
</feature>
<dbReference type="GO" id="GO:0008173">
    <property type="term" value="F:RNA methyltransferase activity"/>
    <property type="evidence" value="ECO:0007669"/>
    <property type="project" value="InterPro"/>
</dbReference>
<dbReference type="Gene3D" id="3.40.50.150">
    <property type="entry name" value="Vaccinia Virus protein VP39"/>
    <property type="match status" value="2"/>
</dbReference>
<dbReference type="PRINTS" id="PR02008">
    <property type="entry name" value="RCMTFAMILY"/>
</dbReference>
<proteinExistence type="inferred from homology"/>
<evidence type="ECO:0000256" key="5">
    <source>
        <dbReference type="ARBA" id="ARBA00022691"/>
    </source>
</evidence>
<feature type="domain" description="SAM-dependent MTase RsmB/NOP-type" evidence="13">
    <location>
        <begin position="278"/>
        <end position="487"/>
    </location>
</feature>
<organism evidence="14 15">
    <name type="scientific">Tetradesmus obliquus</name>
    <name type="common">Green alga</name>
    <name type="synonym">Acutodesmus obliquus</name>
    <dbReference type="NCBI Taxonomy" id="3088"/>
    <lineage>
        <taxon>Eukaryota</taxon>
        <taxon>Viridiplantae</taxon>
        <taxon>Chlorophyta</taxon>
        <taxon>core chlorophytes</taxon>
        <taxon>Chlorophyceae</taxon>
        <taxon>CS clade</taxon>
        <taxon>Sphaeropleales</taxon>
        <taxon>Scenedesmaceae</taxon>
        <taxon>Tetradesmus</taxon>
    </lineage>
</organism>
<keyword evidence="3 11" id="KW-0489">Methyltransferase</keyword>
<dbReference type="EMBL" id="FNXT01001291">
    <property type="protein sequence ID" value="SZX77660.1"/>
    <property type="molecule type" value="Genomic_DNA"/>
</dbReference>
<reference evidence="14 15" key="1">
    <citation type="submission" date="2016-10" db="EMBL/GenBank/DDBJ databases">
        <authorList>
            <person name="Cai Z."/>
        </authorList>
    </citation>
    <scope>NUCLEOTIDE SEQUENCE [LARGE SCALE GENOMIC DNA]</scope>
</reference>
<dbReference type="Pfam" id="PF01189">
    <property type="entry name" value="Methyltr_RsmB-F"/>
    <property type="match status" value="1"/>
</dbReference>
<dbReference type="SUPFAM" id="SSF53335">
    <property type="entry name" value="S-adenosyl-L-methionine-dependent methyltransferases"/>
    <property type="match status" value="2"/>
</dbReference>
<dbReference type="GO" id="GO:0003723">
    <property type="term" value="F:RNA binding"/>
    <property type="evidence" value="ECO:0007669"/>
    <property type="project" value="UniProtKB-UniRule"/>
</dbReference>
<evidence type="ECO:0000256" key="2">
    <source>
        <dbReference type="ARBA" id="ARBA00022552"/>
    </source>
</evidence>
<dbReference type="GO" id="GO:0031167">
    <property type="term" value="P:rRNA methylation"/>
    <property type="evidence" value="ECO:0007669"/>
    <property type="project" value="TreeGrafter"/>
</dbReference>
<keyword evidence="2" id="KW-0698">rRNA processing</keyword>
<evidence type="ECO:0000259" key="13">
    <source>
        <dbReference type="PROSITE" id="PS51686"/>
    </source>
</evidence>
<evidence type="ECO:0000313" key="15">
    <source>
        <dbReference type="Proteomes" id="UP000256970"/>
    </source>
</evidence>
<evidence type="ECO:0000256" key="10">
    <source>
        <dbReference type="ARBA" id="ARBA00049302"/>
    </source>
</evidence>
<dbReference type="PANTHER" id="PTHR22808">
    <property type="entry name" value="NCL1 YEAST -RELATED NOL1/NOP2/FMU SUN DOMAIN-CONTAINING"/>
    <property type="match status" value="1"/>
</dbReference>
<gene>
    <name evidence="14" type="ORF">BQ4739_LOCUS18010</name>
</gene>